<keyword evidence="4" id="KW-0833">Ubl conjugation pathway</keyword>
<keyword evidence="11" id="KW-1185">Reference proteome</keyword>
<dbReference type="AlphaFoldDB" id="A0A0G4N2C8"/>
<dbReference type="InterPro" id="IPR008401">
    <property type="entry name" value="Apc13"/>
</dbReference>
<evidence type="ECO:0000256" key="4">
    <source>
        <dbReference type="ARBA" id="ARBA00022786"/>
    </source>
</evidence>
<protein>
    <submittedName>
        <fullName evidence="8">Uncharacterized protein</fullName>
    </submittedName>
</protein>
<dbReference type="PANTHER" id="PTHR28526">
    <property type="entry name" value="ANAPHASE-PROMOTING COMPLEX SUBUNIT 13"/>
    <property type="match status" value="1"/>
</dbReference>
<sequence>MNKDATHTHVHLHRAGDADLFEDFCKDRLPDDEVYVPAHLQPVNPEDEDDVVPDQHAAFGITKATQAKKEATWKDLGLGALMAQGPRSGERKRKMPR</sequence>
<dbReference type="Proteomes" id="UP000689129">
    <property type="component" value="Unassembled WGS sequence"/>
</dbReference>
<dbReference type="GO" id="GO:0005680">
    <property type="term" value="C:anaphase-promoting complex"/>
    <property type="evidence" value="ECO:0007669"/>
    <property type="project" value="InterPro"/>
</dbReference>
<comment type="similarity">
    <text evidence="1">Belongs to the APC13 family.</text>
</comment>
<keyword evidence="5" id="KW-0131">Cell cycle</keyword>
<organism evidence="8 11">
    <name type="scientific">Verticillium longisporum</name>
    <name type="common">Verticillium dahliae var. longisporum</name>
    <dbReference type="NCBI Taxonomy" id="100787"/>
    <lineage>
        <taxon>Eukaryota</taxon>
        <taxon>Fungi</taxon>
        <taxon>Dikarya</taxon>
        <taxon>Ascomycota</taxon>
        <taxon>Pezizomycotina</taxon>
        <taxon>Sordariomycetes</taxon>
        <taxon>Hypocreomycetidae</taxon>
        <taxon>Glomerellales</taxon>
        <taxon>Plectosphaerellaceae</taxon>
        <taxon>Verticillium</taxon>
    </lineage>
</organism>
<gene>
    <name evidence="7" type="ORF">BN1708_008237</name>
    <name evidence="8" type="ORF">BN1708_008239</name>
    <name evidence="6" type="ORF">BN1723_010002</name>
    <name evidence="10" type="ORF">HYQ45_001510</name>
    <name evidence="9" type="ORF">HYQ45_007192</name>
</gene>
<dbReference type="Pfam" id="PF05839">
    <property type="entry name" value="Apc13p"/>
    <property type="match status" value="1"/>
</dbReference>
<proteinExistence type="inferred from homology"/>
<evidence type="ECO:0000256" key="5">
    <source>
        <dbReference type="ARBA" id="ARBA00023306"/>
    </source>
</evidence>
<evidence type="ECO:0000313" key="11">
    <source>
        <dbReference type="Proteomes" id="UP000044602"/>
    </source>
</evidence>
<dbReference type="PANTHER" id="PTHR28526:SF1">
    <property type="entry name" value="ANAPHASE-PROMOTING COMPLEX SUBUNIT 13"/>
    <property type="match status" value="1"/>
</dbReference>
<accession>A0A0G4N2C8</accession>
<dbReference type="OrthoDB" id="2351920at2759"/>
<name>A0A0G4N2C8_VERLO</name>
<evidence type="ECO:0000256" key="1">
    <source>
        <dbReference type="ARBA" id="ARBA00006940"/>
    </source>
</evidence>
<evidence type="ECO:0000256" key="3">
    <source>
        <dbReference type="ARBA" id="ARBA00022776"/>
    </source>
</evidence>
<evidence type="ECO:0000256" key="2">
    <source>
        <dbReference type="ARBA" id="ARBA00022618"/>
    </source>
</evidence>
<evidence type="ECO:0000313" key="12">
    <source>
        <dbReference type="Proteomes" id="UP000045706"/>
    </source>
</evidence>
<dbReference type="EMBL" id="CVQH01026416">
    <property type="protein sequence ID" value="CRK40506.1"/>
    <property type="molecule type" value="Genomic_DNA"/>
</dbReference>
<keyword evidence="2" id="KW-0132">Cell division</keyword>
<dbReference type="EMBL" id="JAEMWZ010000128">
    <property type="protein sequence ID" value="KAG7134835.1"/>
    <property type="molecule type" value="Genomic_DNA"/>
</dbReference>
<dbReference type="EMBL" id="CVQH01026416">
    <property type="protein sequence ID" value="CRK40509.1"/>
    <property type="molecule type" value="Genomic_DNA"/>
</dbReference>
<evidence type="ECO:0000313" key="9">
    <source>
        <dbReference type="EMBL" id="KAG7134835.1"/>
    </source>
</evidence>
<keyword evidence="3" id="KW-0498">Mitosis</keyword>
<evidence type="ECO:0000313" key="7">
    <source>
        <dbReference type="EMBL" id="CRK40506.1"/>
    </source>
</evidence>
<dbReference type="Proteomes" id="UP000044602">
    <property type="component" value="Unassembled WGS sequence"/>
</dbReference>
<evidence type="ECO:0000313" key="8">
    <source>
        <dbReference type="EMBL" id="CRK40509.1"/>
    </source>
</evidence>
<evidence type="ECO:0000313" key="10">
    <source>
        <dbReference type="EMBL" id="KAG7142085.1"/>
    </source>
</evidence>
<dbReference type="EMBL" id="JAEMWZ010000022">
    <property type="protein sequence ID" value="KAG7142085.1"/>
    <property type="molecule type" value="Genomic_DNA"/>
</dbReference>
<dbReference type="EMBL" id="CVQI01004002">
    <property type="protein sequence ID" value="CRK13361.1"/>
    <property type="molecule type" value="Genomic_DNA"/>
</dbReference>
<reference evidence="11 12" key="1">
    <citation type="submission" date="2015-05" db="EMBL/GenBank/DDBJ databases">
        <authorList>
            <person name="Fogelqvist Johan"/>
        </authorList>
    </citation>
    <scope>NUCLEOTIDE SEQUENCE [LARGE SCALE GENOMIC DNA]</scope>
    <source>
        <strain evidence="8">VL1</strain>
        <strain evidence="6">VL2</strain>
    </source>
</reference>
<evidence type="ECO:0000313" key="6">
    <source>
        <dbReference type="EMBL" id="CRK13361.1"/>
    </source>
</evidence>
<dbReference type="Proteomes" id="UP000045706">
    <property type="component" value="Unassembled WGS sequence"/>
</dbReference>
<reference evidence="9" key="2">
    <citation type="journal article" date="2021" name="Mol. Plant Pathol.">
        <title>A 20-kb lineage-specific genomic region tames virulence in pathogenic amphidiploid Verticillium longisporum.</title>
        <authorList>
            <person name="Harting R."/>
            <person name="Starke J."/>
            <person name="Kusch H."/>
            <person name="Poggeler S."/>
            <person name="Maurus I."/>
            <person name="Schluter R."/>
            <person name="Landesfeind M."/>
            <person name="Bulla I."/>
            <person name="Nowrousian M."/>
            <person name="de Jonge R."/>
            <person name="Stahlhut G."/>
            <person name="Hoff K.J."/>
            <person name="Asshauer K.P."/>
            <person name="Thurmer A."/>
            <person name="Stanke M."/>
            <person name="Daniel R."/>
            <person name="Morgenstern B."/>
            <person name="Thomma B.P.H.J."/>
            <person name="Kronstad J.W."/>
            <person name="Braus-Stromeyer S.A."/>
            <person name="Braus G.H."/>
        </authorList>
    </citation>
    <scope>NUCLEOTIDE SEQUENCE</scope>
    <source>
        <strain evidence="9">Vl32</strain>
    </source>
</reference>
<dbReference type="GO" id="GO:0051301">
    <property type="term" value="P:cell division"/>
    <property type="evidence" value="ECO:0007669"/>
    <property type="project" value="UniProtKB-KW"/>
</dbReference>